<proteinExistence type="inferred from homology"/>
<feature type="region of interest" description="Disordered" evidence="6">
    <location>
        <begin position="342"/>
        <end position="432"/>
    </location>
</feature>
<reference evidence="9 10" key="1">
    <citation type="submission" date="2015-08" db="EMBL/GenBank/DDBJ databases">
        <title>Ancestral chromatin configuration constrains chromatin evolution on differentiating sex chromosomes in Drosophila.</title>
        <authorList>
            <person name="Zhou Q."/>
            <person name="Bachtrog D."/>
        </authorList>
    </citation>
    <scope>NUCLEOTIDE SEQUENCE [LARGE SCALE GENOMIC DNA]</scope>
    <source>
        <tissue evidence="9">Whole larvae</tissue>
    </source>
</reference>
<evidence type="ECO:0000256" key="3">
    <source>
        <dbReference type="ARBA" id="ARBA00010846"/>
    </source>
</evidence>
<evidence type="ECO:0000313" key="10">
    <source>
        <dbReference type="Proteomes" id="UP000494163"/>
    </source>
</evidence>
<feature type="compositionally biased region" description="Basic residues" evidence="6">
    <location>
        <begin position="342"/>
        <end position="352"/>
    </location>
</feature>
<dbReference type="EMBL" id="CP012526">
    <property type="protein sequence ID" value="ALC47233.1"/>
    <property type="molecule type" value="Genomic_DNA"/>
</dbReference>
<dbReference type="Pfam" id="PF24570">
    <property type="entry name" value="BACK_BPM_SPOP"/>
    <property type="match status" value="1"/>
</dbReference>
<sequence length="882" mass="96649">MFEPYVKIKKKRNVHEIYQKESAAVDVAAAVAVDIVGVNLEQQSTSQQQQQQQQQEAANCCCQSGSQDVGNANGNANANALSVLVETPPATPQATASSSSSNNCSRLQQLISTPPVLLRRSSLSAAASALTPASATTSTLSQHPHAVAVSTPPPTPPQQQQQQQQSAAAPSVLQQHLGHLNYESGAAAAAARSSTATLAQHLATPSSILQAAFNNNNNSSNTNNHHHHHQHQSNLQNLLTRAQSSSTATTTTSSAASSHNNSNNCSSACAGNRHYNGGNSSSNNSNSIIASRLSTPSSSSSSSAAAASSSSPHQPHHHHLHSQHSALTNSITNRINQSIRRHLNQQQHHHHQQQQQQQQQQHHNSHSASTSSIASTSSSSSASSTATSSHYQQQLQQQNVNCAYPAQQQHQHNSSSSSHHHSSNNHHQQQQQPQQSPLCLVLLVKCPNSKEFCNAAVNFCDKRLPVNECQAIQTARVSSNLHASSSTMAVSRVPSPPLPEVNTPVAENWCYTQVKVVKFSYMWTINNFSFCREEMGEVLKSSTFSAGANDKLKWWVQLCEIKQSINYLFNVFISRCLRVNPKGLDEESKDYLSLYLLLVSCNKSEVRAKFKFSILNAKREETKAMESQRAYRFVQGKDWGFKKFIRRDFLLDEANGLLPEDKLTIFCEVSVVADSVNISGQSNIVQFKVPECKLSDDLGNLFDNEKFSDVTLSVGGREFQAHKAILAARSDVFAAMFEHEMEERKLNRVAITDVDHEVLKEMLRFIYTGKASNLEKMADDLLAAADKYALEKLKVMCEEALCVNLSVETAAETLILADLHSADQLKAQTIDFINTHATDVMETSGWQNMITTHSHLIAEAFRALATQQIPPIGPPRKRVKMS</sequence>
<feature type="compositionally biased region" description="Low complexity" evidence="6">
    <location>
        <begin position="134"/>
        <end position="150"/>
    </location>
</feature>
<evidence type="ECO:0000259" key="8">
    <source>
        <dbReference type="PROSITE" id="PS50144"/>
    </source>
</evidence>
<dbReference type="Proteomes" id="UP000494163">
    <property type="component" value="Chromosome 3R"/>
</dbReference>
<dbReference type="InterPro" id="IPR056423">
    <property type="entry name" value="BACK_BPM_SPOP"/>
</dbReference>
<comment type="similarity">
    <text evidence="3">Belongs to the Tdpoz family.</text>
</comment>
<dbReference type="STRING" id="30019.A0A0M3QY84"/>
<feature type="region of interest" description="Disordered" evidence="6">
    <location>
        <begin position="280"/>
        <end position="326"/>
    </location>
</feature>
<feature type="region of interest" description="Disordered" evidence="6">
    <location>
        <begin position="134"/>
        <end position="171"/>
    </location>
</feature>
<feature type="compositionally biased region" description="Low complexity" evidence="6">
    <location>
        <begin position="158"/>
        <end position="171"/>
    </location>
</feature>
<evidence type="ECO:0000256" key="5">
    <source>
        <dbReference type="ARBA" id="ARBA00023242"/>
    </source>
</evidence>
<feature type="compositionally biased region" description="Low complexity" evidence="6">
    <location>
        <begin position="232"/>
        <end position="263"/>
    </location>
</feature>
<dbReference type="FunFam" id="2.60.210.10:FF:000003">
    <property type="entry name" value="Speckle-type POZ protein-like a"/>
    <property type="match status" value="1"/>
</dbReference>
<dbReference type="GO" id="GO:0005634">
    <property type="term" value="C:nucleus"/>
    <property type="evidence" value="ECO:0007669"/>
    <property type="project" value="UniProtKB-SubCell"/>
</dbReference>
<feature type="domain" description="MATH" evidence="8">
    <location>
        <begin position="518"/>
        <end position="669"/>
    </location>
</feature>
<keyword evidence="10" id="KW-1185">Reference proteome</keyword>
<dbReference type="OMA" id="PHFNCAH"/>
<dbReference type="OrthoDB" id="6359816at2759"/>
<gene>
    <name evidence="9" type="ORF">Dbus_chr3Rg1983</name>
</gene>
<dbReference type="SUPFAM" id="SSF54695">
    <property type="entry name" value="POZ domain"/>
    <property type="match status" value="1"/>
</dbReference>
<dbReference type="PROSITE" id="PS50097">
    <property type="entry name" value="BTB"/>
    <property type="match status" value="1"/>
</dbReference>
<dbReference type="SMART" id="SM00225">
    <property type="entry name" value="BTB"/>
    <property type="match status" value="1"/>
</dbReference>
<evidence type="ECO:0000256" key="2">
    <source>
        <dbReference type="ARBA" id="ARBA00004906"/>
    </source>
</evidence>
<dbReference type="SMART" id="SM00061">
    <property type="entry name" value="MATH"/>
    <property type="match status" value="1"/>
</dbReference>
<keyword evidence="5" id="KW-0539">Nucleus</keyword>
<evidence type="ECO:0000313" key="9">
    <source>
        <dbReference type="EMBL" id="ALC47233.1"/>
    </source>
</evidence>
<dbReference type="Gene3D" id="2.60.210.10">
    <property type="entry name" value="Apoptosis, Tumor Necrosis Factor Receptor Associated Protein 2, Chain A"/>
    <property type="match status" value="1"/>
</dbReference>
<dbReference type="GO" id="GO:0030163">
    <property type="term" value="P:protein catabolic process"/>
    <property type="evidence" value="ECO:0007669"/>
    <property type="project" value="UniProtKB-ARBA"/>
</dbReference>
<dbReference type="InterPro" id="IPR008974">
    <property type="entry name" value="TRAF-like"/>
</dbReference>
<dbReference type="Gene3D" id="6.10.250.3030">
    <property type="match status" value="1"/>
</dbReference>
<keyword evidence="4" id="KW-0833">Ubl conjugation pathway</keyword>
<evidence type="ECO:0000256" key="1">
    <source>
        <dbReference type="ARBA" id="ARBA00004123"/>
    </source>
</evidence>
<comment type="pathway">
    <text evidence="2">Protein modification; protein ubiquitination.</text>
</comment>
<dbReference type="CDD" id="cd18520">
    <property type="entry name" value="BACK_roadkill_like"/>
    <property type="match status" value="1"/>
</dbReference>
<dbReference type="AlphaFoldDB" id="A0A0M3QY84"/>
<organism evidence="9 10">
    <name type="scientific">Drosophila busckii</name>
    <name type="common">Fruit fly</name>
    <dbReference type="NCBI Taxonomy" id="30019"/>
    <lineage>
        <taxon>Eukaryota</taxon>
        <taxon>Metazoa</taxon>
        <taxon>Ecdysozoa</taxon>
        <taxon>Arthropoda</taxon>
        <taxon>Hexapoda</taxon>
        <taxon>Insecta</taxon>
        <taxon>Pterygota</taxon>
        <taxon>Neoptera</taxon>
        <taxon>Endopterygota</taxon>
        <taxon>Diptera</taxon>
        <taxon>Brachycera</taxon>
        <taxon>Muscomorpha</taxon>
        <taxon>Ephydroidea</taxon>
        <taxon>Drosophilidae</taxon>
        <taxon>Drosophila</taxon>
    </lineage>
</organism>
<dbReference type="InterPro" id="IPR000210">
    <property type="entry name" value="BTB/POZ_dom"/>
</dbReference>
<dbReference type="FunFam" id="3.30.710.10:FF:000008">
    <property type="entry name" value="Speckle-type POZ protein-like a"/>
    <property type="match status" value="1"/>
</dbReference>
<dbReference type="InterPro" id="IPR002083">
    <property type="entry name" value="MATH/TRAF_dom"/>
</dbReference>
<name>A0A0M3QY84_DROBS</name>
<dbReference type="SMR" id="A0A0M3QY84"/>
<dbReference type="Gene3D" id="6.20.250.50">
    <property type="match status" value="1"/>
</dbReference>
<protein>
    <submittedName>
        <fullName evidence="9">Rdx</fullName>
    </submittedName>
</protein>
<dbReference type="SUPFAM" id="SSF49599">
    <property type="entry name" value="TRAF domain-like"/>
    <property type="match status" value="1"/>
</dbReference>
<accession>A0A0M3QY84</accession>
<evidence type="ECO:0000259" key="7">
    <source>
        <dbReference type="PROSITE" id="PS50097"/>
    </source>
</evidence>
<feature type="compositionally biased region" description="Low complexity" evidence="6">
    <location>
        <begin position="297"/>
        <end position="313"/>
    </location>
</feature>
<dbReference type="Pfam" id="PF00651">
    <property type="entry name" value="BTB"/>
    <property type="match status" value="1"/>
</dbReference>
<dbReference type="CDD" id="cd18345">
    <property type="entry name" value="BTB_POZ_roadkill-like"/>
    <property type="match status" value="1"/>
</dbReference>
<dbReference type="Pfam" id="PF22486">
    <property type="entry name" value="MATH_2"/>
    <property type="match status" value="1"/>
</dbReference>
<dbReference type="InterPro" id="IPR011333">
    <property type="entry name" value="SKP1/BTB/POZ_sf"/>
</dbReference>
<feature type="domain" description="BTB" evidence="7">
    <location>
        <begin position="708"/>
        <end position="775"/>
    </location>
</feature>
<dbReference type="PROSITE" id="PS50144">
    <property type="entry name" value="MATH"/>
    <property type="match status" value="1"/>
</dbReference>
<dbReference type="PANTHER" id="PTHR24413">
    <property type="entry name" value="SPECKLE-TYPE POZ PROTEIN"/>
    <property type="match status" value="1"/>
</dbReference>
<feature type="compositionally biased region" description="Low complexity" evidence="6">
    <location>
        <begin position="353"/>
        <end position="398"/>
    </location>
</feature>
<dbReference type="Gene3D" id="3.30.710.10">
    <property type="entry name" value="Potassium Channel Kv1.1, Chain A"/>
    <property type="match status" value="1"/>
</dbReference>
<feature type="region of interest" description="Disordered" evidence="6">
    <location>
        <begin position="212"/>
        <end position="263"/>
    </location>
</feature>
<evidence type="ECO:0000256" key="6">
    <source>
        <dbReference type="SAM" id="MobiDB-lite"/>
    </source>
</evidence>
<evidence type="ECO:0000256" key="4">
    <source>
        <dbReference type="ARBA" id="ARBA00022786"/>
    </source>
</evidence>
<comment type="subcellular location">
    <subcellularLocation>
        <location evidence="1">Nucleus</location>
    </subcellularLocation>
</comment>
<feature type="compositionally biased region" description="Low complexity" evidence="6">
    <location>
        <begin position="407"/>
        <end position="417"/>
    </location>
</feature>
<feature type="compositionally biased region" description="Low complexity" evidence="6">
    <location>
        <begin position="214"/>
        <end position="223"/>
    </location>
</feature>